<name>A0A4Z2D759_SCHJA</name>
<dbReference type="Proteomes" id="UP000311919">
    <property type="component" value="Unassembled WGS sequence"/>
</dbReference>
<evidence type="ECO:0000313" key="1">
    <source>
        <dbReference type="EMBL" id="TNN12313.1"/>
    </source>
</evidence>
<dbReference type="AlphaFoldDB" id="A0A4Z2D759"/>
<gene>
    <name evidence="1" type="ORF">EWB00_003835</name>
</gene>
<reference evidence="1 2" key="1">
    <citation type="submission" date="2019-03" db="EMBL/GenBank/DDBJ databases">
        <title>An improved genome assembly of the fluke Schistosoma japonicum.</title>
        <authorList>
            <person name="Hu W."/>
            <person name="Luo F."/>
            <person name="Yin M."/>
            <person name="Mo X."/>
            <person name="Sun C."/>
            <person name="Wu Q."/>
            <person name="Zhu B."/>
            <person name="Xiang M."/>
            <person name="Wang J."/>
            <person name="Wang Y."/>
            <person name="Zhang T."/>
            <person name="Xu B."/>
            <person name="Zheng H."/>
            <person name="Feng Z."/>
        </authorList>
    </citation>
    <scope>NUCLEOTIDE SEQUENCE [LARGE SCALE GENOMIC DNA]</scope>
    <source>
        <strain evidence="1">HuSjv2</strain>
        <tissue evidence="1">Worms</tissue>
    </source>
</reference>
<evidence type="ECO:0000313" key="2">
    <source>
        <dbReference type="Proteomes" id="UP000311919"/>
    </source>
</evidence>
<comment type="caution">
    <text evidence="1">The sequence shown here is derived from an EMBL/GenBank/DDBJ whole genome shotgun (WGS) entry which is preliminary data.</text>
</comment>
<accession>A0A4Z2D759</accession>
<organism evidence="1 2">
    <name type="scientific">Schistosoma japonicum</name>
    <name type="common">Blood fluke</name>
    <dbReference type="NCBI Taxonomy" id="6182"/>
    <lineage>
        <taxon>Eukaryota</taxon>
        <taxon>Metazoa</taxon>
        <taxon>Spiralia</taxon>
        <taxon>Lophotrochozoa</taxon>
        <taxon>Platyhelminthes</taxon>
        <taxon>Trematoda</taxon>
        <taxon>Digenea</taxon>
        <taxon>Strigeidida</taxon>
        <taxon>Schistosomatoidea</taxon>
        <taxon>Schistosomatidae</taxon>
        <taxon>Schistosoma</taxon>
    </lineage>
</organism>
<proteinExistence type="predicted"/>
<dbReference type="EMBL" id="SKCS01000240">
    <property type="protein sequence ID" value="TNN12313.1"/>
    <property type="molecule type" value="Genomic_DNA"/>
</dbReference>
<sequence length="117" mass="13202">MPLTSGESLSLINLDLKQKSPSLCVSVDIPSSPKESIKISPYSISPTFNIADILSTQYEGDKVDKHNDSKQSFKSNESCKNIQMMNTTQMNTLADNNVQTIHHIQCNFKVIFREIFY</sequence>
<keyword evidence="2" id="KW-1185">Reference proteome</keyword>
<protein>
    <submittedName>
        <fullName evidence="1">Uncharacterized protein</fullName>
    </submittedName>
</protein>